<evidence type="ECO:0000313" key="3">
    <source>
        <dbReference type="Proteomes" id="UP000002051"/>
    </source>
</evidence>
<dbReference type="AlphaFoldDB" id="G7IY91"/>
<dbReference type="EMBL" id="CM001219">
    <property type="protein sequence ID" value="AES70705.1"/>
    <property type="molecule type" value="Genomic_DNA"/>
</dbReference>
<accession>G7IY91</accession>
<dbReference type="Proteomes" id="UP000002051">
    <property type="component" value="Chromosome 3"/>
</dbReference>
<evidence type="ECO:0000313" key="1">
    <source>
        <dbReference type="EMBL" id="AES70705.1"/>
    </source>
</evidence>
<dbReference type="HOGENOM" id="CLU_2945164_0_0_1"/>
<dbReference type="EnsemblPlants" id="AES70705">
    <property type="protein sequence ID" value="AES70705"/>
    <property type="gene ID" value="MTR_3g061360"/>
</dbReference>
<gene>
    <name evidence="1" type="ordered locus">MTR_3g061360</name>
</gene>
<organism evidence="1 3">
    <name type="scientific">Medicago truncatula</name>
    <name type="common">Barrel medic</name>
    <name type="synonym">Medicago tribuloides</name>
    <dbReference type="NCBI Taxonomy" id="3880"/>
    <lineage>
        <taxon>Eukaryota</taxon>
        <taxon>Viridiplantae</taxon>
        <taxon>Streptophyta</taxon>
        <taxon>Embryophyta</taxon>
        <taxon>Tracheophyta</taxon>
        <taxon>Spermatophyta</taxon>
        <taxon>Magnoliopsida</taxon>
        <taxon>eudicotyledons</taxon>
        <taxon>Gunneridae</taxon>
        <taxon>Pentapetalae</taxon>
        <taxon>rosids</taxon>
        <taxon>fabids</taxon>
        <taxon>Fabales</taxon>
        <taxon>Fabaceae</taxon>
        <taxon>Papilionoideae</taxon>
        <taxon>50 kb inversion clade</taxon>
        <taxon>NPAAA clade</taxon>
        <taxon>Hologalegina</taxon>
        <taxon>IRL clade</taxon>
        <taxon>Trifolieae</taxon>
        <taxon>Medicago</taxon>
    </lineage>
</organism>
<name>G7IY91_MEDTR</name>
<keyword evidence="1" id="KW-0472">Membrane</keyword>
<evidence type="ECO:0000313" key="2">
    <source>
        <dbReference type="EnsemblPlants" id="AES70705"/>
    </source>
</evidence>
<keyword evidence="3" id="KW-1185">Reference proteome</keyword>
<reference evidence="2" key="3">
    <citation type="submission" date="2015-04" db="UniProtKB">
        <authorList>
            <consortium name="EnsemblPlants"/>
        </authorList>
    </citation>
    <scope>IDENTIFICATION</scope>
    <source>
        <strain evidence="2">cv. Jemalong A17</strain>
    </source>
</reference>
<protein>
    <submittedName>
        <fullName evidence="1">Transmembrane protein, putative</fullName>
    </submittedName>
</protein>
<reference evidence="1 3" key="2">
    <citation type="journal article" date="2014" name="BMC Genomics">
        <title>An improved genome release (version Mt4.0) for the model legume Medicago truncatula.</title>
        <authorList>
            <person name="Tang H."/>
            <person name="Krishnakumar V."/>
            <person name="Bidwell S."/>
            <person name="Rosen B."/>
            <person name="Chan A."/>
            <person name="Zhou S."/>
            <person name="Gentzbittel L."/>
            <person name="Childs K.L."/>
            <person name="Yandell M."/>
            <person name="Gundlach H."/>
            <person name="Mayer K.F."/>
            <person name="Schwartz D.C."/>
            <person name="Town C.D."/>
        </authorList>
    </citation>
    <scope>GENOME REANNOTATION</scope>
    <source>
        <strain evidence="2 3">cv. Jemalong A17</strain>
    </source>
</reference>
<dbReference type="PaxDb" id="3880-AES70705"/>
<sequence length="60" mass="6726">MITNLLHENCNFIIIGLCLILVLHNSALVGGRDFANNLTTKCFPKQLHYNSRSVVFASHL</sequence>
<keyword evidence="1" id="KW-0812">Transmembrane</keyword>
<proteinExistence type="predicted"/>
<reference evidence="1 3" key="1">
    <citation type="journal article" date="2011" name="Nature">
        <title>The Medicago genome provides insight into the evolution of rhizobial symbioses.</title>
        <authorList>
            <person name="Young N.D."/>
            <person name="Debelle F."/>
            <person name="Oldroyd G.E."/>
            <person name="Geurts R."/>
            <person name="Cannon S.B."/>
            <person name="Udvardi M.K."/>
            <person name="Benedito V.A."/>
            <person name="Mayer K.F."/>
            <person name="Gouzy J."/>
            <person name="Schoof H."/>
            <person name="Van de Peer Y."/>
            <person name="Proost S."/>
            <person name="Cook D.R."/>
            <person name="Meyers B.C."/>
            <person name="Spannagl M."/>
            <person name="Cheung F."/>
            <person name="De Mita S."/>
            <person name="Krishnakumar V."/>
            <person name="Gundlach H."/>
            <person name="Zhou S."/>
            <person name="Mudge J."/>
            <person name="Bharti A.K."/>
            <person name="Murray J.D."/>
            <person name="Naoumkina M.A."/>
            <person name="Rosen B."/>
            <person name="Silverstein K.A."/>
            <person name="Tang H."/>
            <person name="Rombauts S."/>
            <person name="Zhao P.X."/>
            <person name="Zhou P."/>
            <person name="Barbe V."/>
            <person name="Bardou P."/>
            <person name="Bechner M."/>
            <person name="Bellec A."/>
            <person name="Berger A."/>
            <person name="Berges H."/>
            <person name="Bidwell S."/>
            <person name="Bisseling T."/>
            <person name="Choisne N."/>
            <person name="Couloux A."/>
            <person name="Denny R."/>
            <person name="Deshpande S."/>
            <person name="Dai X."/>
            <person name="Doyle J.J."/>
            <person name="Dudez A.M."/>
            <person name="Farmer A.D."/>
            <person name="Fouteau S."/>
            <person name="Franken C."/>
            <person name="Gibelin C."/>
            <person name="Gish J."/>
            <person name="Goldstein S."/>
            <person name="Gonzalez A.J."/>
            <person name="Green P.J."/>
            <person name="Hallab A."/>
            <person name="Hartog M."/>
            <person name="Hua A."/>
            <person name="Humphray S.J."/>
            <person name="Jeong D.H."/>
            <person name="Jing Y."/>
            <person name="Jocker A."/>
            <person name="Kenton S.M."/>
            <person name="Kim D.J."/>
            <person name="Klee K."/>
            <person name="Lai H."/>
            <person name="Lang C."/>
            <person name="Lin S."/>
            <person name="Macmil S.L."/>
            <person name="Magdelenat G."/>
            <person name="Matthews L."/>
            <person name="McCorrison J."/>
            <person name="Monaghan E.L."/>
            <person name="Mun J.H."/>
            <person name="Najar F.Z."/>
            <person name="Nicholson C."/>
            <person name="Noirot C."/>
            <person name="O'Bleness M."/>
            <person name="Paule C.R."/>
            <person name="Poulain J."/>
            <person name="Prion F."/>
            <person name="Qin B."/>
            <person name="Qu C."/>
            <person name="Retzel E.F."/>
            <person name="Riddle C."/>
            <person name="Sallet E."/>
            <person name="Samain S."/>
            <person name="Samson N."/>
            <person name="Sanders I."/>
            <person name="Saurat O."/>
            <person name="Scarpelli C."/>
            <person name="Schiex T."/>
            <person name="Segurens B."/>
            <person name="Severin A.J."/>
            <person name="Sherrier D.J."/>
            <person name="Shi R."/>
            <person name="Sims S."/>
            <person name="Singer S.R."/>
            <person name="Sinharoy S."/>
            <person name="Sterck L."/>
            <person name="Viollet A."/>
            <person name="Wang B.B."/>
            <person name="Wang K."/>
            <person name="Wang M."/>
            <person name="Wang X."/>
            <person name="Warfsmann J."/>
            <person name="Weissenbach J."/>
            <person name="White D.D."/>
            <person name="White J.D."/>
            <person name="Wiley G.B."/>
            <person name="Wincker P."/>
            <person name="Xing Y."/>
            <person name="Yang L."/>
            <person name="Yao Z."/>
            <person name="Ying F."/>
            <person name="Zhai J."/>
            <person name="Zhou L."/>
            <person name="Zuber A."/>
            <person name="Denarie J."/>
            <person name="Dixon R.A."/>
            <person name="May G.D."/>
            <person name="Schwartz D.C."/>
            <person name="Rogers J."/>
            <person name="Quetier F."/>
            <person name="Town C.D."/>
            <person name="Roe B.A."/>
        </authorList>
    </citation>
    <scope>NUCLEOTIDE SEQUENCE [LARGE SCALE GENOMIC DNA]</scope>
    <source>
        <strain evidence="1">A17</strain>
        <strain evidence="2 3">cv. Jemalong A17</strain>
    </source>
</reference>